<dbReference type="InterPro" id="IPR029149">
    <property type="entry name" value="Creatin/AminoP/Spt16_N"/>
</dbReference>
<dbReference type="Pfam" id="PF16188">
    <property type="entry name" value="Peptidase_M24_C"/>
    <property type="match status" value="1"/>
</dbReference>
<evidence type="ECO:0000256" key="2">
    <source>
        <dbReference type="ARBA" id="ARBA00022723"/>
    </source>
</evidence>
<keyword evidence="7" id="KW-0031">Aminopeptidase</keyword>
<comment type="similarity">
    <text evidence="1">Belongs to the peptidase M24B family.</text>
</comment>
<dbReference type="Pfam" id="PF16189">
    <property type="entry name" value="Creatinase_N_2"/>
    <property type="match status" value="1"/>
</dbReference>
<dbReference type="Gene3D" id="3.90.230.10">
    <property type="entry name" value="Creatinase/methionine aminopeptidase superfamily"/>
    <property type="match status" value="1"/>
</dbReference>
<evidence type="ECO:0000259" key="5">
    <source>
        <dbReference type="Pfam" id="PF01321"/>
    </source>
</evidence>
<dbReference type="PANTHER" id="PTHR43763:SF6">
    <property type="entry name" value="XAA-PRO AMINOPEPTIDASE 1"/>
    <property type="match status" value="1"/>
</dbReference>
<evidence type="ECO:0000259" key="6">
    <source>
        <dbReference type="Pfam" id="PF16188"/>
    </source>
</evidence>
<evidence type="ECO:0000256" key="1">
    <source>
        <dbReference type="ARBA" id="ARBA00008766"/>
    </source>
</evidence>
<dbReference type="CDD" id="cd01085">
    <property type="entry name" value="APP"/>
    <property type="match status" value="1"/>
</dbReference>
<dbReference type="InterPro" id="IPR036005">
    <property type="entry name" value="Creatinase/aminopeptidase-like"/>
</dbReference>
<dbReference type="Proteomes" id="UP000593594">
    <property type="component" value="Chromosome"/>
</dbReference>
<gene>
    <name evidence="7" type="ORF">HW532_03630</name>
</gene>
<dbReference type="SUPFAM" id="SSF53092">
    <property type="entry name" value="Creatinase/prolidase N-terminal domain"/>
    <property type="match status" value="1"/>
</dbReference>
<keyword evidence="7" id="KW-0645">Protease</keyword>
<dbReference type="GO" id="GO:0005737">
    <property type="term" value="C:cytoplasm"/>
    <property type="evidence" value="ECO:0007669"/>
    <property type="project" value="UniProtKB-ARBA"/>
</dbReference>
<keyword evidence="3" id="KW-0378">Hydrolase</keyword>
<dbReference type="InterPro" id="IPR000587">
    <property type="entry name" value="Creatinase_N"/>
</dbReference>
<evidence type="ECO:0000256" key="3">
    <source>
        <dbReference type="ARBA" id="ARBA00022801"/>
    </source>
</evidence>
<keyword evidence="8" id="KW-1185">Reference proteome</keyword>
<dbReference type="InterPro" id="IPR032416">
    <property type="entry name" value="Peptidase_M24_C"/>
</dbReference>
<dbReference type="InterPro" id="IPR033740">
    <property type="entry name" value="Pept_M24B"/>
</dbReference>
<dbReference type="InterPro" id="IPR000994">
    <property type="entry name" value="Pept_M24"/>
</dbReference>
<dbReference type="Gene3D" id="3.40.350.10">
    <property type="entry name" value="Creatinase/prolidase N-terminal domain"/>
    <property type="match status" value="2"/>
</dbReference>
<feature type="domain" description="Peptidase M24 C-terminal" evidence="6">
    <location>
        <begin position="545"/>
        <end position="604"/>
    </location>
</feature>
<dbReference type="AlphaFoldDB" id="A0A7S8C1Y6"/>
<feature type="domain" description="Peptidase M24" evidence="4">
    <location>
        <begin position="323"/>
        <end position="534"/>
    </location>
</feature>
<accession>A0A7S8C1Y6</accession>
<evidence type="ECO:0000313" key="7">
    <source>
        <dbReference type="EMBL" id="QPC41886.1"/>
    </source>
</evidence>
<proteinExistence type="inferred from homology"/>
<dbReference type="RefSeq" id="WP_213163113.1">
    <property type="nucleotide sequence ID" value="NZ_CP058214.1"/>
</dbReference>
<dbReference type="InterPro" id="IPR050422">
    <property type="entry name" value="X-Pro_aminopeptidase_P"/>
</dbReference>
<protein>
    <submittedName>
        <fullName evidence="7">Aminopeptidase P family protein</fullName>
    </submittedName>
</protein>
<sequence length="606" mass="65763">MFQTFEDAGETAQTGERLKALRAELERLGVDGFLVPRADEHQGEYVAAYAERLSWLTGFTGSAGLAVVLADRAAIFIDGRYTIQAREQVDTALFTPCHLIDEPPATWLKANLREGQTLSYDPWLHTSDQIARLAKACRAAGAALVALDSNPVDTVWTDQPPRPAAPAVPHPTQFAGKSVADKLAELSSSLEETGADDAVLTLPDSIAWAFNIRGHDIPHTPVALAFAILPREGRPTLFIAPEKADEALRDHLAQTVDIAAPEAFEPALRTLGEAGRRVLVDPACAPEKIRTLLADAGAEIVAAQDPCILPKARKNAVEIEGSRMAHRRDGAAMARFLAWLDREAPLGHVDEISAAETLEALRAETGVLEDISFDTISASGPHAALPHYRVSRASNRPLAPGEIYLVDSGAQYRDGTTDITRTIVVGEPTVEMRDRFTTVLKGHIAIARIRFPARTTGAQIDILARMALWQKGLDFDHGTGHGVGSFLSVHEGPARISKAGHVAMEPGMILSNEPGYYAEDRYGIRIENLILVTEAEPVEGGERPMHGFETLSFTPIDRRLVEPAILDDGELAWLNAYHAEVRRNIAPLLEGEDLAWLTAATEPISR</sequence>
<name>A0A7S8C1Y6_9HYPH</name>
<dbReference type="KEGG" id="kmn:HW532_03630"/>
<dbReference type="Pfam" id="PF00557">
    <property type="entry name" value="Peptidase_M24"/>
    <property type="match status" value="1"/>
</dbReference>
<evidence type="ECO:0000313" key="8">
    <source>
        <dbReference type="Proteomes" id="UP000593594"/>
    </source>
</evidence>
<evidence type="ECO:0000259" key="4">
    <source>
        <dbReference type="Pfam" id="PF00557"/>
    </source>
</evidence>
<dbReference type="GO" id="GO:0070006">
    <property type="term" value="F:metalloaminopeptidase activity"/>
    <property type="evidence" value="ECO:0007669"/>
    <property type="project" value="InterPro"/>
</dbReference>
<reference evidence="7 8" key="1">
    <citation type="submission" date="2020-06" db="EMBL/GenBank/DDBJ databases">
        <title>Genome sequence of 2 isolates from Red Sea Mangroves.</title>
        <authorList>
            <person name="Sefrji F."/>
            <person name="Michoud G."/>
            <person name="Merlino G."/>
            <person name="Daffonchio D."/>
        </authorList>
    </citation>
    <scope>NUCLEOTIDE SEQUENCE [LARGE SCALE GENOMIC DNA]</scope>
    <source>
        <strain evidence="7 8">R1DC25</strain>
    </source>
</reference>
<organism evidence="7 8">
    <name type="scientific">Kaustia mangrovi</name>
    <dbReference type="NCBI Taxonomy" id="2593653"/>
    <lineage>
        <taxon>Bacteria</taxon>
        <taxon>Pseudomonadati</taxon>
        <taxon>Pseudomonadota</taxon>
        <taxon>Alphaproteobacteria</taxon>
        <taxon>Hyphomicrobiales</taxon>
        <taxon>Parvibaculaceae</taxon>
        <taxon>Kaustia</taxon>
    </lineage>
</organism>
<dbReference type="GO" id="GO:0046872">
    <property type="term" value="F:metal ion binding"/>
    <property type="evidence" value="ECO:0007669"/>
    <property type="project" value="UniProtKB-KW"/>
</dbReference>
<keyword evidence="2" id="KW-0479">Metal-binding</keyword>
<dbReference type="FunFam" id="3.90.230.10:FF:000009">
    <property type="entry name" value="xaa-Pro aminopeptidase 2"/>
    <property type="match status" value="1"/>
</dbReference>
<feature type="domain" description="Creatinase N-terminal" evidence="5">
    <location>
        <begin position="17"/>
        <end position="146"/>
    </location>
</feature>
<dbReference type="SUPFAM" id="SSF55920">
    <property type="entry name" value="Creatinase/aminopeptidase"/>
    <property type="match status" value="1"/>
</dbReference>
<dbReference type="EMBL" id="CP058214">
    <property type="protein sequence ID" value="QPC41886.1"/>
    <property type="molecule type" value="Genomic_DNA"/>
</dbReference>
<dbReference type="PANTHER" id="PTHR43763">
    <property type="entry name" value="XAA-PRO AMINOPEPTIDASE 1"/>
    <property type="match status" value="1"/>
</dbReference>
<dbReference type="Pfam" id="PF01321">
    <property type="entry name" value="Creatinase_N"/>
    <property type="match status" value="1"/>
</dbReference>